<dbReference type="Proteomes" id="UP000309215">
    <property type="component" value="Unassembled WGS sequence"/>
</dbReference>
<dbReference type="AlphaFoldDB" id="A0A4U1JEL5"/>
<dbReference type="PROSITE" id="PS51257">
    <property type="entry name" value="PROKAR_LIPOPROTEIN"/>
    <property type="match status" value="1"/>
</dbReference>
<sequence>MIRSLDLPRDADARALAESLVNHFAIASISGCGGEHEVQFVNPPELVAVIGPSHARFSVQDVEGADGTRIRHEEQRAELAPEPWRTVES</sequence>
<reference evidence="1 2" key="1">
    <citation type="submission" date="2019-04" db="EMBL/GenBank/DDBJ databases">
        <authorList>
            <person name="Li Y."/>
            <person name="Wang J."/>
        </authorList>
    </citation>
    <scope>NUCLEOTIDE SEQUENCE [LARGE SCALE GENOMIC DNA]</scope>
    <source>
        <strain evidence="1 2">DSM 14668</strain>
    </source>
</reference>
<organism evidence="1 2">
    <name type="scientific">Polyangium fumosum</name>
    <dbReference type="NCBI Taxonomy" id="889272"/>
    <lineage>
        <taxon>Bacteria</taxon>
        <taxon>Pseudomonadati</taxon>
        <taxon>Myxococcota</taxon>
        <taxon>Polyangia</taxon>
        <taxon>Polyangiales</taxon>
        <taxon>Polyangiaceae</taxon>
        <taxon>Polyangium</taxon>
    </lineage>
</organism>
<comment type="caution">
    <text evidence="1">The sequence shown here is derived from an EMBL/GenBank/DDBJ whole genome shotgun (WGS) entry which is preliminary data.</text>
</comment>
<gene>
    <name evidence="1" type="ORF">E8A74_12510</name>
</gene>
<accession>A0A4U1JEL5</accession>
<evidence type="ECO:0000313" key="1">
    <source>
        <dbReference type="EMBL" id="TKD09539.1"/>
    </source>
</evidence>
<name>A0A4U1JEL5_9BACT</name>
<dbReference type="RefSeq" id="WP_170229076.1">
    <property type="nucleotide sequence ID" value="NZ_SSMQ01000010.1"/>
</dbReference>
<dbReference type="EMBL" id="SSMQ01000010">
    <property type="protein sequence ID" value="TKD09539.1"/>
    <property type="molecule type" value="Genomic_DNA"/>
</dbReference>
<keyword evidence="2" id="KW-1185">Reference proteome</keyword>
<proteinExistence type="predicted"/>
<protein>
    <submittedName>
        <fullName evidence="1">Uncharacterized protein</fullName>
    </submittedName>
</protein>
<evidence type="ECO:0000313" key="2">
    <source>
        <dbReference type="Proteomes" id="UP000309215"/>
    </source>
</evidence>